<proteinExistence type="predicted"/>
<reference evidence="1" key="1">
    <citation type="journal article" date="2013" name="BMC Genomics">
        <title>Unscrambling butterfly oogenesis.</title>
        <authorList>
            <person name="Carter J.M."/>
            <person name="Baker S.C."/>
            <person name="Pink R."/>
            <person name="Carter D.R."/>
            <person name="Collins A."/>
            <person name="Tomlin J."/>
            <person name="Gibbs M."/>
            <person name="Breuker C.J."/>
        </authorList>
    </citation>
    <scope>NUCLEOTIDE SEQUENCE</scope>
    <source>
        <tissue evidence="1">Ovary</tissue>
    </source>
</reference>
<protein>
    <submittedName>
        <fullName evidence="1">Uncharacterized protein</fullName>
    </submittedName>
</protein>
<sequence>RDGIISPALNVSVDIHRLHNREIRLHFRHARNMPINPPLTSYRYYEGITQTNDLCMFSIKKRCQQLNTHTHTDSHILRTQTYTTTVR</sequence>
<name>S4P1Q0_9NEOP</name>
<evidence type="ECO:0000313" key="1">
    <source>
        <dbReference type="EMBL" id="JAA82203.1"/>
    </source>
</evidence>
<organism evidence="1">
    <name type="scientific">Pararge aegeria</name>
    <name type="common">speckled wood butterfly</name>
    <dbReference type="NCBI Taxonomy" id="116150"/>
    <lineage>
        <taxon>Eukaryota</taxon>
        <taxon>Metazoa</taxon>
        <taxon>Ecdysozoa</taxon>
        <taxon>Arthropoda</taxon>
        <taxon>Hexapoda</taxon>
        <taxon>Insecta</taxon>
        <taxon>Pterygota</taxon>
        <taxon>Neoptera</taxon>
        <taxon>Endopterygota</taxon>
        <taxon>Lepidoptera</taxon>
        <taxon>Glossata</taxon>
        <taxon>Ditrysia</taxon>
        <taxon>Papilionoidea</taxon>
        <taxon>Nymphalidae</taxon>
        <taxon>Satyrinae</taxon>
        <taxon>Satyrini</taxon>
        <taxon>Parargina</taxon>
        <taxon>Pararge</taxon>
    </lineage>
</organism>
<dbReference type="EMBL" id="GAIX01010357">
    <property type="protein sequence ID" value="JAA82203.1"/>
    <property type="molecule type" value="Transcribed_RNA"/>
</dbReference>
<accession>S4P1Q0</accession>
<feature type="non-terminal residue" evidence="1">
    <location>
        <position position="1"/>
    </location>
</feature>
<reference evidence="1" key="2">
    <citation type="submission" date="2013-05" db="EMBL/GenBank/DDBJ databases">
        <authorList>
            <person name="Carter J.-M."/>
            <person name="Baker S.C."/>
            <person name="Pink R."/>
            <person name="Carter D.R.F."/>
            <person name="Collins A."/>
            <person name="Tomlin J."/>
            <person name="Gibbs M."/>
            <person name="Breuker C.J."/>
        </authorList>
    </citation>
    <scope>NUCLEOTIDE SEQUENCE</scope>
    <source>
        <tissue evidence="1">Ovary</tissue>
    </source>
</reference>
<dbReference type="AlphaFoldDB" id="S4P1Q0"/>